<dbReference type="STRING" id="319970.RV00_GL000904"/>
<dbReference type="AlphaFoldDB" id="A0A1L8SQI6"/>
<dbReference type="Proteomes" id="UP000183700">
    <property type="component" value="Unassembled WGS sequence"/>
</dbReference>
<keyword evidence="2" id="KW-1185">Reference proteome</keyword>
<evidence type="ECO:0000313" key="2">
    <source>
        <dbReference type="Proteomes" id="UP000183700"/>
    </source>
</evidence>
<name>A0A1L8SQI6_9ENTE</name>
<proteinExistence type="predicted"/>
<dbReference type="EMBL" id="JXKM01000015">
    <property type="protein sequence ID" value="OJG34092.1"/>
    <property type="molecule type" value="Genomic_DNA"/>
</dbReference>
<organism evidence="1 2">
    <name type="scientific">Enterococcus devriesei</name>
    <dbReference type="NCBI Taxonomy" id="319970"/>
    <lineage>
        <taxon>Bacteria</taxon>
        <taxon>Bacillati</taxon>
        <taxon>Bacillota</taxon>
        <taxon>Bacilli</taxon>
        <taxon>Lactobacillales</taxon>
        <taxon>Enterococcaceae</taxon>
        <taxon>Enterococcus</taxon>
    </lineage>
</organism>
<accession>A0A1L8SQI6</accession>
<comment type="caution">
    <text evidence="1">The sequence shown here is derived from an EMBL/GenBank/DDBJ whole genome shotgun (WGS) entry which is preliminary data.</text>
</comment>
<protein>
    <recommendedName>
        <fullName evidence="3">DUF2877 domain-containing protein</fullName>
    </recommendedName>
</protein>
<reference evidence="1 2" key="1">
    <citation type="submission" date="2014-12" db="EMBL/GenBank/DDBJ databases">
        <title>Draft genome sequences of 29 type strains of Enterococci.</title>
        <authorList>
            <person name="Zhong Z."/>
            <person name="Sun Z."/>
            <person name="Liu W."/>
            <person name="Zhang W."/>
            <person name="Zhang H."/>
        </authorList>
    </citation>
    <scope>NUCLEOTIDE SEQUENCE [LARGE SCALE GENOMIC DNA]</scope>
    <source>
        <strain evidence="1 2">DSM 22802</strain>
    </source>
</reference>
<evidence type="ECO:0000313" key="1">
    <source>
        <dbReference type="EMBL" id="OJG34092.1"/>
    </source>
</evidence>
<dbReference type="Pfam" id="PF11392">
    <property type="entry name" value="AllH"/>
    <property type="match status" value="1"/>
</dbReference>
<dbReference type="InterPro" id="IPR021530">
    <property type="entry name" value="AllH-like"/>
</dbReference>
<gene>
    <name evidence="1" type="ORF">RV00_GL000904</name>
</gene>
<sequence length="165" mass="18883">MATVMMLKEILTTKQLEKRLGLPGGNRERMYFDFLQNPEMDDEKWLALVEYFVGRGKGLTPSGDDLLMGYLFILKLYQHKFYQVLELQLHKMNRFTTDVSWNYLSALLLGYVSSPFIELRNGLEEELPYNELNQLVKAILAIGHTSGSDSCYGLFLGVTALMGNK</sequence>
<evidence type="ECO:0008006" key="3">
    <source>
        <dbReference type="Google" id="ProtNLM"/>
    </source>
</evidence>